<dbReference type="InterPro" id="IPR051257">
    <property type="entry name" value="Diverse_CBS-Domain"/>
</dbReference>
<dbReference type="RefSeq" id="WP_013162454.1">
    <property type="nucleotide sequence ID" value="NC_014216.1"/>
</dbReference>
<keyword evidence="1 2" id="KW-0129">CBS domain</keyword>
<dbReference type="SMART" id="SM00116">
    <property type="entry name" value="CBS"/>
    <property type="match status" value="2"/>
</dbReference>
<dbReference type="InterPro" id="IPR046342">
    <property type="entry name" value="CBS_dom_sf"/>
</dbReference>
<sequence>MIDIKKLRVRDLMQTSIQTIERTATLAEAARWMAENNCASPVVLPLDDSDAYGIVTRKDILNIMVMEVHDDFVTQIGDIMTKPAITVGPALSLENCLLLMRSTGTRRLPVVEGDKLVGMISNTDIFNRLVSELD</sequence>
<name>D6Z641_DESAT</name>
<evidence type="ECO:0000259" key="3">
    <source>
        <dbReference type="PROSITE" id="PS51371"/>
    </source>
</evidence>
<dbReference type="eggNOG" id="COG2905">
    <property type="taxonomic scope" value="Bacteria"/>
</dbReference>
<evidence type="ECO:0000256" key="2">
    <source>
        <dbReference type="PROSITE-ProRule" id="PRU00703"/>
    </source>
</evidence>
<feature type="domain" description="CBS" evidence="3">
    <location>
        <begin position="13"/>
        <end position="72"/>
    </location>
</feature>
<feature type="domain" description="CBS" evidence="3">
    <location>
        <begin position="80"/>
        <end position="134"/>
    </location>
</feature>
<accession>D6Z641</accession>
<dbReference type="STRING" id="589865.DaAHT2_0212"/>
<dbReference type="EMBL" id="CP001940">
    <property type="protein sequence ID" value="ADH84923.1"/>
    <property type="molecule type" value="Genomic_DNA"/>
</dbReference>
<dbReference type="OrthoDB" id="9802114at2"/>
<dbReference type="InterPro" id="IPR000644">
    <property type="entry name" value="CBS_dom"/>
</dbReference>
<dbReference type="PANTHER" id="PTHR43080:SF2">
    <property type="entry name" value="CBS DOMAIN-CONTAINING PROTEIN"/>
    <property type="match status" value="1"/>
</dbReference>
<gene>
    <name evidence="4" type="ordered locus">DaAHT2_0212</name>
</gene>
<dbReference type="Proteomes" id="UP000001508">
    <property type="component" value="Chromosome"/>
</dbReference>
<evidence type="ECO:0000313" key="4">
    <source>
        <dbReference type="EMBL" id="ADH84923.1"/>
    </source>
</evidence>
<dbReference type="PROSITE" id="PS51371">
    <property type="entry name" value="CBS"/>
    <property type="match status" value="2"/>
</dbReference>
<dbReference type="HOGENOM" id="CLU_040681_12_2_7"/>
<dbReference type="InParanoid" id="D6Z641"/>
<evidence type="ECO:0000313" key="5">
    <source>
        <dbReference type="Proteomes" id="UP000001508"/>
    </source>
</evidence>
<dbReference type="PANTHER" id="PTHR43080">
    <property type="entry name" value="CBS DOMAIN-CONTAINING PROTEIN CBSX3, MITOCHONDRIAL"/>
    <property type="match status" value="1"/>
</dbReference>
<proteinExistence type="predicted"/>
<dbReference type="KEGG" id="dak:DaAHT2_0212"/>
<dbReference type="SUPFAM" id="SSF54631">
    <property type="entry name" value="CBS-domain pair"/>
    <property type="match status" value="1"/>
</dbReference>
<dbReference type="Gene3D" id="3.10.580.10">
    <property type="entry name" value="CBS-domain"/>
    <property type="match status" value="1"/>
</dbReference>
<organism evidence="4 5">
    <name type="scientific">Desulfurivibrio alkaliphilus (strain DSM 19089 / UNIQEM U267 / AHT2)</name>
    <dbReference type="NCBI Taxonomy" id="589865"/>
    <lineage>
        <taxon>Bacteria</taxon>
        <taxon>Pseudomonadati</taxon>
        <taxon>Thermodesulfobacteriota</taxon>
        <taxon>Desulfobulbia</taxon>
        <taxon>Desulfobulbales</taxon>
        <taxon>Desulfobulbaceae</taxon>
        <taxon>Desulfurivibrio</taxon>
    </lineage>
</organism>
<protein>
    <submittedName>
        <fullName evidence="4">Putative signal transduction protein with CBS domains</fullName>
    </submittedName>
</protein>
<evidence type="ECO:0000256" key="1">
    <source>
        <dbReference type="ARBA" id="ARBA00023122"/>
    </source>
</evidence>
<dbReference type="AlphaFoldDB" id="D6Z641"/>
<dbReference type="Pfam" id="PF00571">
    <property type="entry name" value="CBS"/>
    <property type="match status" value="2"/>
</dbReference>
<keyword evidence="5" id="KW-1185">Reference proteome</keyword>
<reference evidence="5" key="1">
    <citation type="submission" date="2010-02" db="EMBL/GenBank/DDBJ databases">
        <title>Complete sequence of Desulfurivibrio alkaliphilus AHT2.</title>
        <authorList>
            <consortium name="US DOE Joint Genome Institute"/>
            <person name="Pitluck S."/>
            <person name="Chertkov O."/>
            <person name="Detter J.C."/>
            <person name="Han C."/>
            <person name="Tapia R."/>
            <person name="Larimer F."/>
            <person name="Land M."/>
            <person name="Hauser L."/>
            <person name="Kyrpides N."/>
            <person name="Mikhailova N."/>
            <person name="Sorokin D.Y."/>
            <person name="Muyzer G."/>
            <person name="Woyke T."/>
        </authorList>
    </citation>
    <scope>NUCLEOTIDE SEQUENCE [LARGE SCALE GENOMIC DNA]</scope>
    <source>
        <strain evidence="5">DSM 19089 / UNIQEM U267 / AHT2</strain>
    </source>
</reference>